<dbReference type="Proteomes" id="UP001165296">
    <property type="component" value="Unassembled WGS sequence"/>
</dbReference>
<accession>A0ABS8AP58</accession>
<evidence type="ECO:0000313" key="2">
    <source>
        <dbReference type="Proteomes" id="UP001165296"/>
    </source>
</evidence>
<dbReference type="EMBL" id="JAJADR010000002">
    <property type="protein sequence ID" value="MCB2407978.1"/>
    <property type="molecule type" value="Genomic_DNA"/>
</dbReference>
<comment type="caution">
    <text evidence="1">The sequence shown here is derived from an EMBL/GenBank/DDBJ whole genome shotgun (WGS) entry which is preliminary data.</text>
</comment>
<reference evidence="1" key="1">
    <citation type="submission" date="2021-10" db="EMBL/GenBank/DDBJ databases">
        <authorList>
            <person name="Dean J.D."/>
            <person name="Kim M.K."/>
            <person name="Newey C.N."/>
            <person name="Stoker T.S."/>
            <person name="Thompson D.W."/>
            <person name="Grose J.H."/>
        </authorList>
    </citation>
    <scope>NUCLEOTIDE SEQUENCE</scope>
    <source>
        <strain evidence="1">BT178</strain>
    </source>
</reference>
<gene>
    <name evidence="1" type="ORF">LGH74_08315</name>
</gene>
<name>A0ABS8AP58_9BACT</name>
<protein>
    <recommendedName>
        <fullName evidence="3">DUF922 domain-containing protein</fullName>
    </recommendedName>
</protein>
<proteinExistence type="predicted"/>
<organism evidence="1 2">
    <name type="scientific">Hymenobacter lucidus</name>
    <dbReference type="NCBI Taxonomy" id="2880930"/>
    <lineage>
        <taxon>Bacteria</taxon>
        <taxon>Pseudomonadati</taxon>
        <taxon>Bacteroidota</taxon>
        <taxon>Cytophagia</taxon>
        <taxon>Cytophagales</taxon>
        <taxon>Hymenobacteraceae</taxon>
        <taxon>Hymenobacter</taxon>
    </lineage>
</organism>
<evidence type="ECO:0000313" key="1">
    <source>
        <dbReference type="EMBL" id="MCB2407978.1"/>
    </source>
</evidence>
<sequence length="373" mass="41582">MSAAFSGPLPAAAQPAPTGLHLVLQPATTVFPSKEFYVARIIDERPSRGAVAWLLMPPTRPGQPAAVHPTDLQGGGMAAIRQFIAQSLPRGTSRRPLTIRLQECRVTETAAPGQPAQVDGRIALKMTLEWQREGETIALTDYRGAARYRRPLNQPAVVEPALRQALTEALRYCHSWVTTQAPTSLKLATGLRLRFTDYRQQTEPDTLFYDPALPLAWADFTAPARTGKYAAAVFPSFSYAGQPRVVQGVLQLNLNLKVFVVRSSSWVAVRDAYNLNHEQRHFDLVKLVAERYKRRLTPERLTLKDYNSILQYEYLVAFQEMNRLQEQYDAETHGGQDTVAQERWNQRIEAELRQYGVGPGSKAGAVAGQESGQ</sequence>
<keyword evidence="2" id="KW-1185">Reference proteome</keyword>
<dbReference type="RefSeq" id="WP_226174475.1">
    <property type="nucleotide sequence ID" value="NZ_JAJADR010000002.1"/>
</dbReference>
<evidence type="ECO:0008006" key="3">
    <source>
        <dbReference type="Google" id="ProtNLM"/>
    </source>
</evidence>